<feature type="region of interest" description="Disordered" evidence="7">
    <location>
        <begin position="103"/>
        <end position="127"/>
    </location>
</feature>
<name>A0AAV2SZS6_CALDB</name>
<feature type="compositionally biased region" description="Basic and acidic residues" evidence="7">
    <location>
        <begin position="566"/>
        <end position="577"/>
    </location>
</feature>
<dbReference type="PANTHER" id="PTHR11211:SF40">
    <property type="entry name" value="MIRROR, ISOFORM C"/>
    <property type="match status" value="1"/>
</dbReference>
<comment type="similarity">
    <text evidence="2">Belongs to the TALE/IRO homeobox family.</text>
</comment>
<reference evidence="9" key="1">
    <citation type="submission" date="2024-06" db="EMBL/GenBank/DDBJ databases">
        <authorList>
            <person name="Liu X."/>
            <person name="Lenzi L."/>
            <person name="Haldenby T S."/>
            <person name="Uol C."/>
        </authorList>
    </citation>
    <scope>NUCLEOTIDE SEQUENCE</scope>
</reference>
<dbReference type="Proteomes" id="UP001497525">
    <property type="component" value="Unassembled WGS sequence"/>
</dbReference>
<feature type="compositionally biased region" description="Polar residues" evidence="7">
    <location>
        <begin position="737"/>
        <end position="747"/>
    </location>
</feature>
<evidence type="ECO:0000256" key="3">
    <source>
        <dbReference type="ARBA" id="ARBA00023125"/>
    </source>
</evidence>
<dbReference type="SUPFAM" id="SSF46689">
    <property type="entry name" value="Homeodomain-like"/>
    <property type="match status" value="1"/>
</dbReference>
<feature type="region of interest" description="Disordered" evidence="7">
    <location>
        <begin position="700"/>
        <end position="751"/>
    </location>
</feature>
<feature type="DNA-binding region" description="Homeobox" evidence="6">
    <location>
        <begin position="471"/>
        <end position="533"/>
    </location>
</feature>
<feature type="compositionally biased region" description="Low complexity" evidence="7">
    <location>
        <begin position="964"/>
        <end position="977"/>
    </location>
</feature>
<accession>A0AAV2SZS6</accession>
<dbReference type="PROSITE" id="PS00027">
    <property type="entry name" value="HOMEOBOX_1"/>
    <property type="match status" value="1"/>
</dbReference>
<feature type="compositionally biased region" description="Low complexity" evidence="7">
    <location>
        <begin position="578"/>
        <end position="587"/>
    </location>
</feature>
<evidence type="ECO:0000256" key="6">
    <source>
        <dbReference type="PROSITE-ProRule" id="PRU00108"/>
    </source>
</evidence>
<comment type="subcellular location">
    <subcellularLocation>
        <location evidence="1 6">Nucleus</location>
    </subcellularLocation>
</comment>
<sequence length="1042" mass="114154">MELTLKAKDDQAANEDGEQATTTLSLVSSPTDFRSPPDDSGISDRKKLMNVNGGLKVCENASEASLALGSKEQVASGKTTSNCYTLGLHESRRSQIAFSITSQGPTIHNENDGEVSPSHTHSEIPRSGDVRCRSLEEPLAVSLTSIHSAEGEVADRWSFPCVNGPPYKPANIANVPLFNSGNIDSMFRQTSRPDEGVPPAEDYSQGAPMGGSFSFGWGESLSAQERLSTGSFKSGEPGNTNTPHYSSVSPGLRPTGPNKKQFNPEHSLALPLESASDGFPMHSQQPLVTDRGLENDYSKARSYSTEVDSEYRFQPFVPSHVSCNLSSVGSNYGEPRILGSILPESPIVPSRQPVSSFSAPEISTAFANVQPGRNNPVGIRPPLYNPGFEPFPQTEVANSEQKRFGGSPFERHPLFPGPVPLINPYISGSPYSKVGGDGIENTGPLGPMSWNSTNGSLPGFKGQSGQNSEMSSARRRNATRESTATLKAWLQEHIKNPYPTKGEKIMLAIITKMTLTQVSTWFANARRRLKKENKMTWTPKHRGEEMTGEDEDGELLESDDDCNPNDGDHPTHLESSKSDNSLSSEKLNIPEDDRLASEVHMRSDCYTTQDHRPNSKADSESKQRVADLDGCIKSSHASVNSSVALETESDVFDPRSPSRYLHRKRCKLVLPFDANDPSLEDQSSFTSPWSSVSPKIQCYKKPDDDDTFNRTNFPPLRMLGPSYRETNTPKDRVVSVPQGTTDCTQKPPSLRPDEFPPLFQNGWIKGPPLNSEDQTINPFVDRNCTSVYPPTMPLTAVHHHQQNLNRFQFLQNFESWRMGLSETSNPLLMNNGPPIGNLKTGCNEFSAPSSSPLYQRLPTTANLFSPVSLLQSEADRNYPYFSNLFHQRNFTLPSTPPDGLFFGKLPEAQTLDSLSYKRPGGGCVKDTCTNPIGVSNPDEWSEQATVNFEDRAGEFSSDMNGTHSPVHSSNSSSNAAAPFNTSPKLHLFHDLSTDDSTGWSDGQFFGTGPTMLCGQFTRDPCYTSGNPIPQLHNSEAHFPLPS</sequence>
<dbReference type="CDD" id="cd00086">
    <property type="entry name" value="homeodomain"/>
    <property type="match status" value="1"/>
</dbReference>
<dbReference type="GO" id="GO:0005634">
    <property type="term" value="C:nucleus"/>
    <property type="evidence" value="ECO:0007669"/>
    <property type="project" value="UniProtKB-SubCell"/>
</dbReference>
<dbReference type="GO" id="GO:0000981">
    <property type="term" value="F:DNA-binding transcription factor activity, RNA polymerase II-specific"/>
    <property type="evidence" value="ECO:0007669"/>
    <property type="project" value="InterPro"/>
</dbReference>
<dbReference type="PROSITE" id="PS50071">
    <property type="entry name" value="HOMEOBOX_2"/>
    <property type="match status" value="1"/>
</dbReference>
<evidence type="ECO:0000313" key="9">
    <source>
        <dbReference type="EMBL" id="CAL5130490.1"/>
    </source>
</evidence>
<feature type="region of interest" description="Disordered" evidence="7">
    <location>
        <begin position="534"/>
        <end position="626"/>
    </location>
</feature>
<feature type="compositionally biased region" description="Basic and acidic residues" evidence="7">
    <location>
        <begin position="1"/>
        <end position="11"/>
    </location>
</feature>
<keyword evidence="3 6" id="KW-0238">DNA-binding</keyword>
<dbReference type="FunFam" id="1.10.10.60:FF:000003">
    <property type="entry name" value="Iroquois-class homeobox protein IRX"/>
    <property type="match status" value="1"/>
</dbReference>
<evidence type="ECO:0000313" key="10">
    <source>
        <dbReference type="Proteomes" id="UP001497525"/>
    </source>
</evidence>
<evidence type="ECO:0000256" key="4">
    <source>
        <dbReference type="ARBA" id="ARBA00023155"/>
    </source>
</evidence>
<feature type="domain" description="Homeobox" evidence="8">
    <location>
        <begin position="469"/>
        <end position="532"/>
    </location>
</feature>
<dbReference type="AlphaFoldDB" id="A0AAV2SZS6"/>
<dbReference type="Gene3D" id="1.10.10.60">
    <property type="entry name" value="Homeodomain-like"/>
    <property type="match status" value="1"/>
</dbReference>
<dbReference type="Pfam" id="PF05920">
    <property type="entry name" value="Homeobox_KN"/>
    <property type="match status" value="1"/>
</dbReference>
<evidence type="ECO:0000256" key="7">
    <source>
        <dbReference type="SAM" id="MobiDB-lite"/>
    </source>
</evidence>
<feature type="compositionally biased region" description="Polar residues" evidence="7">
    <location>
        <begin position="229"/>
        <end position="249"/>
    </location>
</feature>
<dbReference type="GO" id="GO:0030182">
    <property type="term" value="P:neuron differentiation"/>
    <property type="evidence" value="ECO:0007669"/>
    <property type="project" value="TreeGrafter"/>
</dbReference>
<evidence type="ECO:0000256" key="1">
    <source>
        <dbReference type="ARBA" id="ARBA00004123"/>
    </source>
</evidence>
<dbReference type="GO" id="GO:0048468">
    <property type="term" value="P:cell development"/>
    <property type="evidence" value="ECO:0007669"/>
    <property type="project" value="TreeGrafter"/>
</dbReference>
<comment type="caution">
    <text evidence="9">The sequence shown here is derived from an EMBL/GenBank/DDBJ whole genome shotgun (WGS) entry which is preliminary data.</text>
</comment>
<feature type="compositionally biased region" description="Acidic residues" evidence="7">
    <location>
        <begin position="546"/>
        <end position="563"/>
    </location>
</feature>
<dbReference type="InterPro" id="IPR017970">
    <property type="entry name" value="Homeobox_CS"/>
</dbReference>
<gene>
    <name evidence="9" type="ORF">CDAUBV1_LOCUS2557</name>
</gene>
<keyword evidence="4 6" id="KW-0371">Homeobox</keyword>
<proteinExistence type="inferred from homology"/>
<feature type="region of interest" description="Disordered" evidence="7">
    <location>
        <begin position="454"/>
        <end position="479"/>
    </location>
</feature>
<evidence type="ECO:0000259" key="8">
    <source>
        <dbReference type="PROSITE" id="PS50071"/>
    </source>
</evidence>
<keyword evidence="5 6" id="KW-0539">Nucleus</keyword>
<feature type="region of interest" description="Disordered" evidence="7">
    <location>
        <begin position="188"/>
        <end position="209"/>
    </location>
</feature>
<feature type="region of interest" description="Disordered" evidence="7">
    <location>
        <begin position="953"/>
        <end position="977"/>
    </location>
</feature>
<dbReference type="InterPro" id="IPR008422">
    <property type="entry name" value="KN_HD"/>
</dbReference>
<feature type="compositionally biased region" description="Polar residues" evidence="7">
    <location>
        <begin position="19"/>
        <end position="32"/>
    </location>
</feature>
<feature type="region of interest" description="Disordered" evidence="7">
    <location>
        <begin position="229"/>
        <end position="264"/>
    </location>
</feature>
<dbReference type="InterPro" id="IPR009057">
    <property type="entry name" value="Homeodomain-like_sf"/>
</dbReference>
<evidence type="ECO:0000256" key="2">
    <source>
        <dbReference type="ARBA" id="ARBA00008446"/>
    </source>
</evidence>
<dbReference type="PANTHER" id="PTHR11211">
    <property type="entry name" value="IROQUOIS-CLASS HOMEODOMAIN PROTEIN IRX"/>
    <property type="match status" value="1"/>
</dbReference>
<feature type="compositionally biased region" description="Basic and acidic residues" evidence="7">
    <location>
        <begin position="588"/>
        <end position="626"/>
    </location>
</feature>
<organism evidence="9 10">
    <name type="scientific">Calicophoron daubneyi</name>
    <name type="common">Rumen fluke</name>
    <name type="synonym">Paramphistomum daubneyi</name>
    <dbReference type="NCBI Taxonomy" id="300641"/>
    <lineage>
        <taxon>Eukaryota</taxon>
        <taxon>Metazoa</taxon>
        <taxon>Spiralia</taxon>
        <taxon>Lophotrochozoa</taxon>
        <taxon>Platyhelminthes</taxon>
        <taxon>Trematoda</taxon>
        <taxon>Digenea</taxon>
        <taxon>Plagiorchiida</taxon>
        <taxon>Pronocephalata</taxon>
        <taxon>Paramphistomoidea</taxon>
        <taxon>Paramphistomidae</taxon>
        <taxon>Calicophoron</taxon>
    </lineage>
</organism>
<dbReference type="InterPro" id="IPR001356">
    <property type="entry name" value="HD"/>
</dbReference>
<feature type="region of interest" description="Disordered" evidence="7">
    <location>
        <begin position="1"/>
        <end position="45"/>
    </location>
</feature>
<dbReference type="SMART" id="SM00389">
    <property type="entry name" value="HOX"/>
    <property type="match status" value="1"/>
</dbReference>
<evidence type="ECO:0000256" key="5">
    <source>
        <dbReference type="ARBA" id="ARBA00023242"/>
    </source>
</evidence>
<dbReference type="EMBL" id="CAXLJL010000068">
    <property type="protein sequence ID" value="CAL5130490.1"/>
    <property type="molecule type" value="Genomic_DNA"/>
</dbReference>
<protein>
    <recommendedName>
        <fullName evidence="8">Homeobox domain-containing protein</fullName>
    </recommendedName>
</protein>
<dbReference type="GO" id="GO:0000978">
    <property type="term" value="F:RNA polymerase II cis-regulatory region sequence-specific DNA binding"/>
    <property type="evidence" value="ECO:0007669"/>
    <property type="project" value="TreeGrafter"/>
</dbReference>